<feature type="compositionally biased region" description="Basic residues" evidence="4">
    <location>
        <begin position="369"/>
        <end position="379"/>
    </location>
</feature>
<feature type="region of interest" description="Disordered" evidence="4">
    <location>
        <begin position="167"/>
        <end position="197"/>
    </location>
</feature>
<feature type="compositionally biased region" description="Polar residues" evidence="4">
    <location>
        <begin position="1001"/>
        <end position="1019"/>
    </location>
</feature>
<feature type="compositionally biased region" description="Basic and acidic residues" evidence="4">
    <location>
        <begin position="308"/>
        <end position="319"/>
    </location>
</feature>
<dbReference type="InterPro" id="IPR036770">
    <property type="entry name" value="Ankyrin_rpt-contain_sf"/>
</dbReference>
<feature type="region of interest" description="Disordered" evidence="4">
    <location>
        <begin position="997"/>
        <end position="1043"/>
    </location>
</feature>
<feature type="compositionally biased region" description="Polar residues" evidence="4">
    <location>
        <begin position="328"/>
        <end position="338"/>
    </location>
</feature>
<feature type="region of interest" description="Disordered" evidence="4">
    <location>
        <begin position="1"/>
        <end position="32"/>
    </location>
</feature>
<feature type="repeat" description="ANK" evidence="3">
    <location>
        <begin position="128"/>
        <end position="160"/>
    </location>
</feature>
<dbReference type="Gene3D" id="1.25.40.20">
    <property type="entry name" value="Ankyrin repeat-containing domain"/>
    <property type="match status" value="2"/>
</dbReference>
<proteinExistence type="predicted"/>
<evidence type="ECO:0000256" key="3">
    <source>
        <dbReference type="PROSITE-ProRule" id="PRU00023"/>
    </source>
</evidence>
<feature type="repeat" description="ANK" evidence="3">
    <location>
        <begin position="241"/>
        <end position="273"/>
    </location>
</feature>
<keyword evidence="1" id="KW-0677">Repeat</keyword>
<comment type="caution">
    <text evidence="5">The sequence shown here is derived from an EMBL/GenBank/DDBJ whole genome shotgun (WGS) entry which is preliminary data.</text>
</comment>
<dbReference type="PANTHER" id="PTHR24173">
    <property type="entry name" value="ANKYRIN REPEAT CONTAINING"/>
    <property type="match status" value="1"/>
</dbReference>
<protein>
    <recommendedName>
        <fullName evidence="7">Ankyrin</fullName>
    </recommendedName>
</protein>
<dbReference type="AlphaFoldDB" id="A0A8K0JEA3"/>
<feature type="region of interest" description="Disordered" evidence="4">
    <location>
        <begin position="521"/>
        <end position="857"/>
    </location>
</feature>
<keyword evidence="2 3" id="KW-0040">ANK repeat</keyword>
<name>A0A8K0JEA3_9TREE</name>
<sequence length="1193" mass="126809">MGPDSQAQLHAQGSSQSQPPSALPARSTNRPVPAFFSASHLGIGGGSASGSGNASASGSGSGSGIGGSGGGWLGSGIGGSSKVERAEAKYDVTVDYPNLELHSAAASGDVGLVRYALTHGQPVNSLLHGVLPLHAACSSGSEQIVRMLIDRGADVNAPRLPRRYAESLHAAQKQMQKEREANAGESPNLAASSSTSLADRARHTLHLGGGSGLRTNSTASSSNLLTRMTRRPAPLAIVGQAGSTPLHFAAANGHVPIVRILLACGAIHDKADKHGHTPKMLAEANEHEEVVETLKAWEGLVEREREKMRAKVEEQKQEEVPVQDSVEQDTPNTPSSSRWSKKDRATSHGSGETAQKAHLRHSLENMFQSKRRNSLRARKSALQMTAGESAVDPVSAPPSDDGNGDTVEPNLSSIDNRRSLDAGPTAPSSRRPSLPSIFEKAGKGHLGFRRSSLRRQSQAASTEAPVAAPPSSSRPESFSSDLPAELLNFRGRLMSRSSDFSEAQDSNSSIHSTARHMSRAALLTLFRKDPYGTPPSPSPSPPRSAPTPLPEDIDESIERIKRVSMDGARSSTGSVVTRPSSIEPGHTGRKRSASQVTFSDSVHSVGTTSSGYPWSGPTPLSAPPTTTTFDTAARSDEEEEVAEPDDKLRPTATRRRSRSNPSDDLRPAPLSRSGSEVFVPSPLGQDWSKGEQAPKSILRKRTNSPGRLTMRSLPSTPISKGKKRSATMPESIPYALMDGLKDVERQRHNQDNEPSPDQDKHQGEKQDQVGESIWDRAAARQYRKSKSRNGSFNSVSSLSVHPVPPSPTASSEAVTQTASRLYSKRLPGTRARNRSVSSVSTTASGMNFSTSTYDTNFTPFTPISQTATFDQSDLDPAAIHVKKGMARRLSKRKEKEPALLYDVPVPAPKGKGAVTDPEKVAADRVRHAEQDILQSIAIGSSSSLAEQLAAYGDSLLLQKQSSRSNDSSEGTSLVAAASSDKVSRSYAAPSAVTLAKASESVRPQITKTDSSDSNATLKTQDSRPQRPVAPTIPTEPLPSSNTAPAITIAHAPSSSIPAINRIYEDRAAAYRKKGLALKQKAPIYSAGRASNKTPVDINDHWLMAGAARRSSSGTVSPAAGDHSDPTPARRRPRVSDEDSGDHDQPRSRSTSGGSIGTASPIIATASSPHTMRQRWGDLNFKSATKNFIGKHRA</sequence>
<evidence type="ECO:0008006" key="7">
    <source>
        <dbReference type="Google" id="ProtNLM"/>
    </source>
</evidence>
<gene>
    <name evidence="5" type="ORF">FFLO_07021</name>
</gene>
<feature type="compositionally biased region" description="Low complexity" evidence="4">
    <location>
        <begin position="1147"/>
        <end position="1163"/>
    </location>
</feature>
<feature type="compositionally biased region" description="Polar residues" evidence="4">
    <location>
        <begin position="808"/>
        <end position="820"/>
    </location>
</feature>
<dbReference type="SMART" id="SM00248">
    <property type="entry name" value="ANK"/>
    <property type="match status" value="3"/>
</dbReference>
<organism evidence="5 6">
    <name type="scientific">Filobasidium floriforme</name>
    <dbReference type="NCBI Taxonomy" id="5210"/>
    <lineage>
        <taxon>Eukaryota</taxon>
        <taxon>Fungi</taxon>
        <taxon>Dikarya</taxon>
        <taxon>Basidiomycota</taxon>
        <taxon>Agaricomycotina</taxon>
        <taxon>Tremellomycetes</taxon>
        <taxon>Filobasidiales</taxon>
        <taxon>Filobasidiaceae</taxon>
        <taxon>Filobasidium</taxon>
    </lineage>
</organism>
<feature type="compositionally biased region" description="Basic and acidic residues" evidence="4">
    <location>
        <begin position="1133"/>
        <end position="1146"/>
    </location>
</feature>
<feature type="compositionally biased region" description="Polar residues" evidence="4">
    <location>
        <begin position="497"/>
        <end position="512"/>
    </location>
</feature>
<dbReference type="SUPFAM" id="SSF48403">
    <property type="entry name" value="Ankyrin repeat"/>
    <property type="match status" value="1"/>
</dbReference>
<dbReference type="PROSITE" id="PS50297">
    <property type="entry name" value="ANK_REP_REGION"/>
    <property type="match status" value="2"/>
</dbReference>
<feature type="compositionally biased region" description="Polar residues" evidence="4">
    <location>
        <begin position="593"/>
        <end position="612"/>
    </location>
</feature>
<reference evidence="5" key="1">
    <citation type="submission" date="2020-04" db="EMBL/GenBank/DDBJ databases">
        <title>Analysis of mating type loci in Filobasidium floriforme.</title>
        <authorList>
            <person name="Nowrousian M."/>
        </authorList>
    </citation>
    <scope>NUCLEOTIDE SEQUENCE</scope>
    <source>
        <strain evidence="5">CBS 6242</strain>
    </source>
</reference>
<feature type="compositionally biased region" description="Polar residues" evidence="4">
    <location>
        <begin position="834"/>
        <end position="857"/>
    </location>
</feature>
<feature type="region of interest" description="Disordered" evidence="4">
    <location>
        <begin position="1108"/>
        <end position="1193"/>
    </location>
</feature>
<feature type="compositionally biased region" description="Polar residues" evidence="4">
    <location>
        <begin position="569"/>
        <end position="580"/>
    </location>
</feature>
<dbReference type="InterPro" id="IPR002110">
    <property type="entry name" value="Ankyrin_rpt"/>
</dbReference>
<feature type="compositionally biased region" description="Low complexity" evidence="4">
    <location>
        <begin position="11"/>
        <end position="27"/>
    </location>
</feature>
<dbReference type="Pfam" id="PF12796">
    <property type="entry name" value="Ank_2"/>
    <property type="match status" value="2"/>
</dbReference>
<evidence type="ECO:0000256" key="4">
    <source>
        <dbReference type="SAM" id="MobiDB-lite"/>
    </source>
</evidence>
<keyword evidence="6" id="KW-1185">Reference proteome</keyword>
<feature type="compositionally biased region" description="Basic and acidic residues" evidence="4">
    <location>
        <begin position="739"/>
        <end position="778"/>
    </location>
</feature>
<dbReference type="Proteomes" id="UP000812966">
    <property type="component" value="Unassembled WGS sequence"/>
</dbReference>
<evidence type="ECO:0000256" key="2">
    <source>
        <dbReference type="ARBA" id="ARBA00023043"/>
    </source>
</evidence>
<dbReference type="PROSITE" id="PS50088">
    <property type="entry name" value="ANK_REPEAT"/>
    <property type="match status" value="2"/>
</dbReference>
<dbReference type="PANTHER" id="PTHR24173:SF74">
    <property type="entry name" value="ANKYRIN REPEAT DOMAIN-CONTAINING PROTEIN 16"/>
    <property type="match status" value="1"/>
</dbReference>
<feature type="compositionally biased region" description="Low complexity" evidence="4">
    <location>
        <begin position="617"/>
        <end position="632"/>
    </location>
</feature>
<feature type="compositionally biased region" description="Low complexity" evidence="4">
    <location>
        <begin position="454"/>
        <end position="483"/>
    </location>
</feature>
<accession>A0A8K0JEA3</accession>
<feature type="compositionally biased region" description="Pro residues" evidence="4">
    <location>
        <begin position="532"/>
        <end position="549"/>
    </location>
</feature>
<evidence type="ECO:0000313" key="5">
    <source>
        <dbReference type="EMBL" id="KAG7527352.1"/>
    </source>
</evidence>
<evidence type="ECO:0000256" key="1">
    <source>
        <dbReference type="ARBA" id="ARBA00022737"/>
    </source>
</evidence>
<feature type="region of interest" description="Disordered" evidence="4">
    <location>
        <begin position="497"/>
        <end position="516"/>
    </location>
</feature>
<evidence type="ECO:0000313" key="6">
    <source>
        <dbReference type="Proteomes" id="UP000812966"/>
    </source>
</evidence>
<dbReference type="EMBL" id="JABELV010000315">
    <property type="protein sequence ID" value="KAG7527352.1"/>
    <property type="molecule type" value="Genomic_DNA"/>
</dbReference>
<feature type="region of interest" description="Disordered" evidence="4">
    <location>
        <begin position="308"/>
        <end position="483"/>
    </location>
</feature>